<dbReference type="EMBL" id="JBHTJP010000032">
    <property type="protein sequence ID" value="MFD0976475.1"/>
    <property type="molecule type" value="Genomic_DNA"/>
</dbReference>
<keyword evidence="4" id="KW-1185">Reference proteome</keyword>
<dbReference type="InterPro" id="IPR024618">
    <property type="entry name" value="DUF3857"/>
</dbReference>
<dbReference type="InterPro" id="IPR038765">
    <property type="entry name" value="Papain-like_cys_pep_sf"/>
</dbReference>
<feature type="domain" description="Transglutaminase-like" evidence="1">
    <location>
        <begin position="236"/>
        <end position="345"/>
    </location>
</feature>
<reference evidence="4" key="1">
    <citation type="journal article" date="2019" name="Int. J. Syst. Evol. Microbiol.">
        <title>The Global Catalogue of Microorganisms (GCM) 10K type strain sequencing project: providing services to taxonomists for standard genome sequencing and annotation.</title>
        <authorList>
            <consortium name="The Broad Institute Genomics Platform"/>
            <consortium name="The Broad Institute Genome Sequencing Center for Infectious Disease"/>
            <person name="Wu L."/>
            <person name="Ma J."/>
        </authorList>
    </citation>
    <scope>NUCLEOTIDE SEQUENCE [LARGE SCALE GENOMIC DNA]</scope>
    <source>
        <strain evidence="4">CCUG 60898</strain>
    </source>
</reference>
<sequence>MRNEDIEIEVLAIDKMVIKKSRTITVLNELGEKLIWAGEIYDEDSKVKKQHAIIFDSFGKEIKRFKKSDFQDRSYVTEGTLISDARISFIEYSPKDYPYTIQYESEVREGSTIFVRDWRPVKSYSMSVERSSYILKNPSQIPIRFSERNFSSHNIKKVTSKHELEYVIKNLPAYKFEKLGPDLKNFVPWVKVALNQFSLVGVVGEAANWKELGKWQYDNLLKNKLELPESTKNEVANLTSKSSDIREKIQLIYNYVQENTRYVSVQLGIGGWEPMSAMEVDQVKYGDCKALTNYTRALLNSQNIPSNYAVVYGGNHMKDIDENFASMEGNHVILQVPLEDENIWLECTSQSTPINYIAGFTDNRKVLIISQEGGEIVKTKEYGVANNLRGTKAVIYIDEIGGFKAQLERERFGAQYGKIYQIESLDEDEKELYYKEEFAHLRGLQVDEMIHVNDRRTPKFSETLYLKGERYTTKIGNSFILPLGFTKLPILDLPRSSDRKFPFELERGINIQDQFTFFLPITTPIETLPDNVDLKNEYGFFQIEVSLEEKGEALAIIVKRNFKLNPGLWPAVKYKEFRDFINKVKSQCNPKIVIDNIN</sequence>
<protein>
    <submittedName>
        <fullName evidence="3">DUF3857 domain-containing protein</fullName>
    </submittedName>
</protein>
<dbReference type="Proteomes" id="UP001597100">
    <property type="component" value="Unassembled WGS sequence"/>
</dbReference>
<accession>A0ABW3IG79</accession>
<gene>
    <name evidence="3" type="ORF">ACFQ1G_06710</name>
</gene>
<dbReference type="Pfam" id="PF01841">
    <property type="entry name" value="Transglut_core"/>
    <property type="match status" value="1"/>
</dbReference>
<evidence type="ECO:0000259" key="1">
    <source>
        <dbReference type="Pfam" id="PF01841"/>
    </source>
</evidence>
<comment type="caution">
    <text evidence="3">The sequence shown here is derived from an EMBL/GenBank/DDBJ whole genome shotgun (WGS) entry which is preliminary data.</text>
</comment>
<dbReference type="Pfam" id="PF12969">
    <property type="entry name" value="DUF3857"/>
    <property type="match status" value="1"/>
</dbReference>
<proteinExistence type="predicted"/>
<dbReference type="SUPFAM" id="SSF54001">
    <property type="entry name" value="Cysteine proteinases"/>
    <property type="match status" value="1"/>
</dbReference>
<dbReference type="Gene3D" id="2.60.120.1130">
    <property type="match status" value="1"/>
</dbReference>
<dbReference type="Gene3D" id="2.60.40.3140">
    <property type="match status" value="1"/>
</dbReference>
<evidence type="ECO:0000259" key="2">
    <source>
        <dbReference type="Pfam" id="PF12969"/>
    </source>
</evidence>
<dbReference type="InterPro" id="IPR002931">
    <property type="entry name" value="Transglutaminase-like"/>
</dbReference>
<feature type="domain" description="DUF3857" evidence="2">
    <location>
        <begin position="19"/>
        <end position="174"/>
    </location>
</feature>
<evidence type="ECO:0000313" key="4">
    <source>
        <dbReference type="Proteomes" id="UP001597100"/>
    </source>
</evidence>
<name>A0ABW3IG79_9FLAO</name>
<evidence type="ECO:0000313" key="3">
    <source>
        <dbReference type="EMBL" id="MFD0976475.1"/>
    </source>
</evidence>
<organism evidence="3 4">
    <name type="scientific">Salinimicrobium gaetbulicola</name>
    <dbReference type="NCBI Taxonomy" id="999702"/>
    <lineage>
        <taxon>Bacteria</taxon>
        <taxon>Pseudomonadati</taxon>
        <taxon>Bacteroidota</taxon>
        <taxon>Flavobacteriia</taxon>
        <taxon>Flavobacteriales</taxon>
        <taxon>Flavobacteriaceae</taxon>
        <taxon>Salinimicrobium</taxon>
    </lineage>
</organism>
<dbReference type="Gene3D" id="3.10.620.30">
    <property type="match status" value="1"/>
</dbReference>